<protein>
    <submittedName>
        <fullName evidence="2">Uncharacterized protein</fullName>
    </submittedName>
</protein>
<evidence type="ECO:0000313" key="3">
    <source>
        <dbReference type="Proteomes" id="UP001185012"/>
    </source>
</evidence>
<organism evidence="2 3">
    <name type="scientific">Desmospora profundinema</name>
    <dbReference type="NCBI Taxonomy" id="1571184"/>
    <lineage>
        <taxon>Bacteria</taxon>
        <taxon>Bacillati</taxon>
        <taxon>Bacillota</taxon>
        <taxon>Bacilli</taxon>
        <taxon>Bacillales</taxon>
        <taxon>Thermoactinomycetaceae</taxon>
        <taxon>Desmospora</taxon>
    </lineage>
</organism>
<keyword evidence="1" id="KW-0812">Transmembrane</keyword>
<accession>A0ABU1IRJ4</accession>
<evidence type="ECO:0000313" key="2">
    <source>
        <dbReference type="EMBL" id="MDR6227370.1"/>
    </source>
</evidence>
<sequence>MNLLPSPPAGRRYFTLGLIIILLWLIHFAGFSYWLFTEQSRLEDRLAAETKAVRDQQLEAKQVVQDHEAFMNEHGSVIRFRDAADALRDGRLIWQEGLNTVYDTLPAGAPLIRAEAKGPRLDGWAVFPSASEAAVFLDSLKDQGPVEEVVLHCLGRYCEGAPPTELDQKEQLLHFHLVIRQVSSEDGESEEGGGSDGA</sequence>
<reference evidence="2 3" key="1">
    <citation type="submission" date="2023-07" db="EMBL/GenBank/DDBJ databases">
        <title>Genomic Encyclopedia of Type Strains, Phase IV (KMG-IV): sequencing the most valuable type-strain genomes for metagenomic binning, comparative biology and taxonomic classification.</title>
        <authorList>
            <person name="Goeker M."/>
        </authorList>
    </citation>
    <scope>NUCLEOTIDE SEQUENCE [LARGE SCALE GENOMIC DNA]</scope>
    <source>
        <strain evidence="2 3">DSM 45903</strain>
    </source>
</reference>
<dbReference type="Proteomes" id="UP001185012">
    <property type="component" value="Unassembled WGS sequence"/>
</dbReference>
<name>A0ABU1IRJ4_9BACL</name>
<proteinExistence type="predicted"/>
<comment type="caution">
    <text evidence="2">The sequence shown here is derived from an EMBL/GenBank/DDBJ whole genome shotgun (WGS) entry which is preliminary data.</text>
</comment>
<keyword evidence="3" id="KW-1185">Reference proteome</keyword>
<dbReference type="RefSeq" id="WP_309868384.1">
    <property type="nucleotide sequence ID" value="NZ_JAVDQG010000009.1"/>
</dbReference>
<gene>
    <name evidence="2" type="ORF">JOE21_003385</name>
</gene>
<dbReference type="EMBL" id="JAVDQG010000009">
    <property type="protein sequence ID" value="MDR6227370.1"/>
    <property type="molecule type" value="Genomic_DNA"/>
</dbReference>
<feature type="transmembrane region" description="Helical" evidence="1">
    <location>
        <begin position="12"/>
        <end position="36"/>
    </location>
</feature>
<keyword evidence="1" id="KW-1133">Transmembrane helix</keyword>
<keyword evidence="1" id="KW-0472">Membrane</keyword>
<evidence type="ECO:0000256" key="1">
    <source>
        <dbReference type="SAM" id="Phobius"/>
    </source>
</evidence>